<evidence type="ECO:0000313" key="3">
    <source>
        <dbReference type="Proteomes" id="UP000636800"/>
    </source>
</evidence>
<dbReference type="Proteomes" id="UP000636800">
    <property type="component" value="Chromosome 2"/>
</dbReference>
<accession>A0A835RIF6</accession>
<organism evidence="2 3">
    <name type="scientific">Vanilla planifolia</name>
    <name type="common">Vanilla</name>
    <dbReference type="NCBI Taxonomy" id="51239"/>
    <lineage>
        <taxon>Eukaryota</taxon>
        <taxon>Viridiplantae</taxon>
        <taxon>Streptophyta</taxon>
        <taxon>Embryophyta</taxon>
        <taxon>Tracheophyta</taxon>
        <taxon>Spermatophyta</taxon>
        <taxon>Magnoliopsida</taxon>
        <taxon>Liliopsida</taxon>
        <taxon>Asparagales</taxon>
        <taxon>Orchidaceae</taxon>
        <taxon>Vanilloideae</taxon>
        <taxon>Vanilleae</taxon>
        <taxon>Vanilla</taxon>
    </lineage>
</organism>
<feature type="compositionally biased region" description="Basic and acidic residues" evidence="1">
    <location>
        <begin position="1"/>
        <end position="11"/>
    </location>
</feature>
<proteinExistence type="predicted"/>
<dbReference type="EMBL" id="JADCNL010000002">
    <property type="protein sequence ID" value="KAG0492890.1"/>
    <property type="molecule type" value="Genomic_DNA"/>
</dbReference>
<evidence type="ECO:0000256" key="1">
    <source>
        <dbReference type="SAM" id="MobiDB-lite"/>
    </source>
</evidence>
<evidence type="ECO:0000313" key="2">
    <source>
        <dbReference type="EMBL" id="KAG0492890.1"/>
    </source>
</evidence>
<reference evidence="2 3" key="1">
    <citation type="journal article" date="2020" name="Nat. Food">
        <title>A phased Vanilla planifolia genome enables genetic improvement of flavour and production.</title>
        <authorList>
            <person name="Hasing T."/>
            <person name="Tang H."/>
            <person name="Brym M."/>
            <person name="Khazi F."/>
            <person name="Huang T."/>
            <person name="Chambers A.H."/>
        </authorList>
    </citation>
    <scope>NUCLEOTIDE SEQUENCE [LARGE SCALE GENOMIC DNA]</scope>
    <source>
        <tissue evidence="2">Leaf</tissue>
    </source>
</reference>
<keyword evidence="3" id="KW-1185">Reference proteome</keyword>
<protein>
    <submittedName>
        <fullName evidence="2">Uncharacterized protein</fullName>
    </submittedName>
</protein>
<feature type="region of interest" description="Disordered" evidence="1">
    <location>
        <begin position="1"/>
        <end position="38"/>
    </location>
</feature>
<comment type="caution">
    <text evidence="2">The sequence shown here is derived from an EMBL/GenBank/DDBJ whole genome shotgun (WGS) entry which is preliminary data.</text>
</comment>
<name>A0A835RIF6_VANPL</name>
<gene>
    <name evidence="2" type="ORF">HPP92_006288</name>
</gene>
<sequence length="119" mass="12283">MNRRDAEEEPAKASGSSTTPAKRGRPFGSTTGGGSAAASAADSAAPASLLGPALQVPVSFAGKGHILLSCFADIVVMQAYCSSLLRVGSCMTTVISYKGLLLPMEDRQMCGRLLISYLN</sequence>
<dbReference type="AlphaFoldDB" id="A0A835RIF6"/>